<dbReference type="GO" id="GO:0061504">
    <property type="term" value="P:cyclic threonylcarbamoyladenosine biosynthetic process"/>
    <property type="evidence" value="ECO:0007669"/>
    <property type="project" value="TreeGrafter"/>
</dbReference>
<accession>A0A437S6Z0</accession>
<name>A0A437S6Z0_9FIRM</name>
<evidence type="ECO:0000259" key="1">
    <source>
        <dbReference type="Pfam" id="PF00899"/>
    </source>
</evidence>
<dbReference type="GO" id="GO:0008641">
    <property type="term" value="F:ubiquitin-like modifier activating enzyme activity"/>
    <property type="evidence" value="ECO:0007669"/>
    <property type="project" value="InterPro"/>
</dbReference>
<dbReference type="InterPro" id="IPR035985">
    <property type="entry name" value="Ubiquitin-activating_enz"/>
</dbReference>
<dbReference type="InterPro" id="IPR000594">
    <property type="entry name" value="ThiF_NAD_FAD-bd"/>
</dbReference>
<sequence>MEIFNRLKMLIGEENLKKLQSSKVLVIGLGGVGGSLCEALVRGGIGEIDIVDGDEVDETNLNRQIIATVNSVGMRKVDAMEERLKSINPMVKINKYDLILSDETMDVFNFEKYDYICDAIDSVKAKISLAERAYFNGYNLISAMGTGNKLDPTKLEVTDINKTSVCPLARVMRRELKDRGVKKLKVVYSREIPHKPLFDFEGKIVPGSISFVPPVCGMIMASEIINSLIEI</sequence>
<keyword evidence="3" id="KW-1185">Reference proteome</keyword>
<dbReference type="Gene3D" id="3.40.50.720">
    <property type="entry name" value="NAD(P)-binding Rossmann-like Domain"/>
    <property type="match status" value="1"/>
</dbReference>
<proteinExistence type="predicted"/>
<reference evidence="2 3" key="1">
    <citation type="submission" date="2018-11" db="EMBL/GenBank/DDBJ databases">
        <title>Genome sequencing and assembly of Anaerosphaera sp. nov., GS7-6-2.</title>
        <authorList>
            <person name="Rettenmaier R."/>
            <person name="Liebl W."/>
            <person name="Zverlov V."/>
        </authorList>
    </citation>
    <scope>NUCLEOTIDE SEQUENCE [LARGE SCALE GENOMIC DNA]</scope>
    <source>
        <strain evidence="2 3">GS7-6-2</strain>
    </source>
</reference>
<dbReference type="GO" id="GO:0061503">
    <property type="term" value="F:tRNA threonylcarbamoyladenosine dehydratase"/>
    <property type="evidence" value="ECO:0007669"/>
    <property type="project" value="TreeGrafter"/>
</dbReference>
<dbReference type="RefSeq" id="WP_127724452.1">
    <property type="nucleotide sequence ID" value="NZ_RLIH01000006.1"/>
</dbReference>
<dbReference type="PANTHER" id="PTHR43267">
    <property type="entry name" value="TRNA THREONYLCARBAMOYLADENOSINE DEHYDRATASE"/>
    <property type="match status" value="1"/>
</dbReference>
<dbReference type="EMBL" id="RLIH01000006">
    <property type="protein sequence ID" value="RVU54799.1"/>
    <property type="molecule type" value="Genomic_DNA"/>
</dbReference>
<feature type="domain" description="THIF-type NAD/FAD binding fold" evidence="1">
    <location>
        <begin position="8"/>
        <end position="229"/>
    </location>
</feature>
<gene>
    <name evidence="2" type="ORF">EF514_05625</name>
</gene>
<dbReference type="InterPro" id="IPR045886">
    <property type="entry name" value="ThiF/MoeB/HesA"/>
</dbReference>
<protein>
    <submittedName>
        <fullName evidence="2">tRNA threonylcarbamoyladenosine dehydratase</fullName>
    </submittedName>
</protein>
<evidence type="ECO:0000313" key="3">
    <source>
        <dbReference type="Proteomes" id="UP000288812"/>
    </source>
</evidence>
<evidence type="ECO:0000313" key="2">
    <source>
        <dbReference type="EMBL" id="RVU54799.1"/>
    </source>
</evidence>
<dbReference type="SUPFAM" id="SSF69572">
    <property type="entry name" value="Activating enzymes of the ubiquitin-like proteins"/>
    <property type="match status" value="1"/>
</dbReference>
<comment type="caution">
    <text evidence="2">The sequence shown here is derived from an EMBL/GenBank/DDBJ whole genome shotgun (WGS) entry which is preliminary data.</text>
</comment>
<dbReference type="AlphaFoldDB" id="A0A437S6Z0"/>
<dbReference type="Pfam" id="PF00899">
    <property type="entry name" value="ThiF"/>
    <property type="match status" value="1"/>
</dbReference>
<dbReference type="Proteomes" id="UP000288812">
    <property type="component" value="Unassembled WGS sequence"/>
</dbReference>
<dbReference type="OrthoDB" id="9804150at2"/>
<organism evidence="2 3">
    <name type="scientific">Anaerosphaera multitolerans</name>
    <dbReference type="NCBI Taxonomy" id="2487351"/>
    <lineage>
        <taxon>Bacteria</taxon>
        <taxon>Bacillati</taxon>
        <taxon>Bacillota</taxon>
        <taxon>Tissierellia</taxon>
        <taxon>Tissierellales</taxon>
        <taxon>Peptoniphilaceae</taxon>
        <taxon>Anaerosphaera</taxon>
    </lineage>
</organism>
<dbReference type="CDD" id="cd00755">
    <property type="entry name" value="YgdL_like"/>
    <property type="match status" value="1"/>
</dbReference>
<dbReference type="PANTHER" id="PTHR43267:SF1">
    <property type="entry name" value="TRNA THREONYLCARBAMOYLADENOSINE DEHYDRATASE"/>
    <property type="match status" value="1"/>
</dbReference>